<protein>
    <submittedName>
        <fullName evidence="1">Uncharacterized protein</fullName>
    </submittedName>
</protein>
<accession>A0A9Q0D7P0</accession>
<reference evidence="1" key="1">
    <citation type="submission" date="2022-07" db="EMBL/GenBank/DDBJ databases">
        <title>Chromosome-level genome of Muraenolepis orangiensis.</title>
        <authorList>
            <person name="Kim J."/>
        </authorList>
    </citation>
    <scope>NUCLEOTIDE SEQUENCE</scope>
    <source>
        <strain evidence="1">KU_S4_2022</strain>
        <tissue evidence="1">Muscle</tissue>
    </source>
</reference>
<dbReference type="AlphaFoldDB" id="A0A9Q0D7P0"/>
<evidence type="ECO:0000313" key="1">
    <source>
        <dbReference type="EMBL" id="KAJ3583326.1"/>
    </source>
</evidence>
<dbReference type="Proteomes" id="UP001148018">
    <property type="component" value="Unassembled WGS sequence"/>
</dbReference>
<dbReference type="EMBL" id="JANIIK010000427">
    <property type="protein sequence ID" value="KAJ3583326.1"/>
    <property type="molecule type" value="Genomic_DNA"/>
</dbReference>
<sequence>MERRRLSPIDGREVELEISSSGSYRRTWWSWRRDFSPIDLDLVERRETTLSYRSGPGGSWRRDRERERLSPIRRDLVELERRLLPIDGPRRSWRETLSIWDWYLVEAGEVQTCFL</sequence>
<keyword evidence="2" id="KW-1185">Reference proteome</keyword>
<evidence type="ECO:0000313" key="2">
    <source>
        <dbReference type="Proteomes" id="UP001148018"/>
    </source>
</evidence>
<organism evidence="1 2">
    <name type="scientific">Muraenolepis orangiensis</name>
    <name type="common">Patagonian moray cod</name>
    <dbReference type="NCBI Taxonomy" id="630683"/>
    <lineage>
        <taxon>Eukaryota</taxon>
        <taxon>Metazoa</taxon>
        <taxon>Chordata</taxon>
        <taxon>Craniata</taxon>
        <taxon>Vertebrata</taxon>
        <taxon>Euteleostomi</taxon>
        <taxon>Actinopterygii</taxon>
        <taxon>Neopterygii</taxon>
        <taxon>Teleostei</taxon>
        <taxon>Neoteleostei</taxon>
        <taxon>Acanthomorphata</taxon>
        <taxon>Zeiogadaria</taxon>
        <taxon>Gadariae</taxon>
        <taxon>Gadiformes</taxon>
        <taxon>Muraenolepidoidei</taxon>
        <taxon>Muraenolepididae</taxon>
        <taxon>Muraenolepis</taxon>
    </lineage>
</organism>
<proteinExistence type="predicted"/>
<comment type="caution">
    <text evidence="1">The sequence shown here is derived from an EMBL/GenBank/DDBJ whole genome shotgun (WGS) entry which is preliminary data.</text>
</comment>
<name>A0A9Q0D7P0_9TELE</name>
<gene>
    <name evidence="1" type="ORF">NHX12_024365</name>
</gene>